<dbReference type="RefSeq" id="WP_088429101.1">
    <property type="nucleotide sequence ID" value="NZ_CP021983.2"/>
</dbReference>
<dbReference type="Gene3D" id="3.90.79.10">
    <property type="entry name" value="Nucleoside Triphosphate Pyrophosphohydrolase"/>
    <property type="match status" value="1"/>
</dbReference>
<dbReference type="KEGG" id="hhg:XM38_007290"/>
<feature type="domain" description="Nudix hydrolase" evidence="2">
    <location>
        <begin position="4"/>
        <end position="129"/>
    </location>
</feature>
<dbReference type="AlphaFoldDB" id="A0A1Z3HHQ1"/>
<dbReference type="PROSITE" id="PS51462">
    <property type="entry name" value="NUDIX"/>
    <property type="match status" value="1"/>
</dbReference>
<sequence>MGNPPVEVAIAVLYQQGRFLLQLRDNIPNILYPGYWAFFGGHLEPGEDAFTGVKRELLEEIGYAPPRLDLFQRRMSNTIIRNVFHGPLTVPVESLQLNEGWDLGLCSIADVRRGACYSPKAQEERPLGPPHQEILLMFLEHYPSFDT</sequence>
<keyword evidence="1" id="KW-0378">Hydrolase</keyword>
<dbReference type="GO" id="GO:0016787">
    <property type="term" value="F:hydrolase activity"/>
    <property type="evidence" value="ECO:0007669"/>
    <property type="project" value="UniProtKB-KW"/>
</dbReference>
<evidence type="ECO:0000313" key="3">
    <source>
        <dbReference type="EMBL" id="ASC69800.1"/>
    </source>
</evidence>
<dbReference type="EMBL" id="CP021983">
    <property type="protein sequence ID" value="ASC69800.1"/>
    <property type="molecule type" value="Genomic_DNA"/>
</dbReference>
<name>A0A1Z3HHQ1_9CYAN</name>
<organism evidence="3 4">
    <name type="scientific">Halomicronema hongdechloris C2206</name>
    <dbReference type="NCBI Taxonomy" id="1641165"/>
    <lineage>
        <taxon>Bacteria</taxon>
        <taxon>Bacillati</taxon>
        <taxon>Cyanobacteriota</taxon>
        <taxon>Cyanophyceae</taxon>
        <taxon>Nodosilineales</taxon>
        <taxon>Nodosilineaceae</taxon>
        <taxon>Halomicronema</taxon>
    </lineage>
</organism>
<dbReference type="Proteomes" id="UP000191901">
    <property type="component" value="Chromosome"/>
</dbReference>
<accession>A0A1Z3HHQ1</accession>
<dbReference type="InterPro" id="IPR000086">
    <property type="entry name" value="NUDIX_hydrolase_dom"/>
</dbReference>
<dbReference type="SUPFAM" id="SSF55811">
    <property type="entry name" value="Nudix"/>
    <property type="match status" value="1"/>
</dbReference>
<evidence type="ECO:0000313" key="4">
    <source>
        <dbReference type="Proteomes" id="UP000191901"/>
    </source>
</evidence>
<dbReference type="PROSITE" id="PS00893">
    <property type="entry name" value="NUDIX_BOX"/>
    <property type="match status" value="1"/>
</dbReference>
<dbReference type="InterPro" id="IPR015797">
    <property type="entry name" value="NUDIX_hydrolase-like_dom_sf"/>
</dbReference>
<dbReference type="Pfam" id="PF00293">
    <property type="entry name" value="NUDIX"/>
    <property type="match status" value="1"/>
</dbReference>
<proteinExistence type="predicted"/>
<dbReference type="CDD" id="cd18882">
    <property type="entry name" value="NUDIX_Hydrolase"/>
    <property type="match status" value="1"/>
</dbReference>
<reference evidence="3 4" key="1">
    <citation type="journal article" date="2016" name="Biochim. Biophys. Acta">
        <title>Characterization of red-shifted phycobilisomes isolated from the chlorophyll f-containing cyanobacterium Halomicronema hongdechloris.</title>
        <authorList>
            <person name="Li Y."/>
            <person name="Lin Y."/>
            <person name="Garvey C.J."/>
            <person name="Birch D."/>
            <person name="Corkery R.W."/>
            <person name="Loughlin P.C."/>
            <person name="Scheer H."/>
            <person name="Willows R.D."/>
            <person name="Chen M."/>
        </authorList>
    </citation>
    <scope>NUCLEOTIDE SEQUENCE [LARGE SCALE GENOMIC DNA]</scope>
    <source>
        <strain evidence="3 4">C2206</strain>
    </source>
</reference>
<evidence type="ECO:0000256" key="1">
    <source>
        <dbReference type="ARBA" id="ARBA00022801"/>
    </source>
</evidence>
<evidence type="ECO:0000259" key="2">
    <source>
        <dbReference type="PROSITE" id="PS51462"/>
    </source>
</evidence>
<protein>
    <recommendedName>
        <fullName evidence="2">Nudix hydrolase domain-containing protein</fullName>
    </recommendedName>
</protein>
<dbReference type="InterPro" id="IPR020084">
    <property type="entry name" value="NUDIX_hydrolase_CS"/>
</dbReference>
<gene>
    <name evidence="3" type="ORF">XM38_007290</name>
</gene>
<dbReference type="OrthoDB" id="161692at2"/>
<keyword evidence="4" id="KW-1185">Reference proteome</keyword>